<keyword evidence="6" id="KW-0418">Kinase</keyword>
<evidence type="ECO:0000256" key="9">
    <source>
        <dbReference type="PROSITE-ProRule" id="PRU00169"/>
    </source>
</evidence>
<dbReference type="PROSITE" id="PS50110">
    <property type="entry name" value="RESPONSE_REGULATORY"/>
    <property type="match status" value="1"/>
</dbReference>
<evidence type="ECO:0000256" key="4">
    <source>
        <dbReference type="ARBA" id="ARBA00022679"/>
    </source>
</evidence>
<evidence type="ECO:0000256" key="8">
    <source>
        <dbReference type="ARBA" id="ARBA00023012"/>
    </source>
</evidence>
<dbReference type="PROSITE" id="PS50113">
    <property type="entry name" value="PAC"/>
    <property type="match status" value="3"/>
</dbReference>
<dbReference type="Pfam" id="PF00072">
    <property type="entry name" value="Response_reg"/>
    <property type="match status" value="1"/>
</dbReference>
<feature type="domain" description="Response regulatory" evidence="12">
    <location>
        <begin position="820"/>
        <end position="933"/>
    </location>
</feature>
<comment type="caution">
    <text evidence="15">The sequence shown here is derived from an EMBL/GenBank/DDBJ whole genome shotgun (WGS) entry which is preliminary data.</text>
</comment>
<dbReference type="PANTHER" id="PTHR43065:SF46">
    <property type="entry name" value="C4-DICARBOXYLATE TRANSPORT SENSOR PROTEIN DCTB"/>
    <property type="match status" value="1"/>
</dbReference>
<feature type="domain" description="PAC" evidence="14">
    <location>
        <begin position="503"/>
        <end position="555"/>
    </location>
</feature>
<dbReference type="PANTHER" id="PTHR43065">
    <property type="entry name" value="SENSOR HISTIDINE KINASE"/>
    <property type="match status" value="1"/>
</dbReference>
<reference evidence="15" key="1">
    <citation type="submission" date="2022-08" db="EMBL/GenBank/DDBJ databases">
        <title>Genomic Encyclopedia of Type Strains, Phase V (KMG-V): Genome sequencing to study the core and pangenomes of soil and plant-associated prokaryotes.</title>
        <authorList>
            <person name="Whitman W."/>
        </authorList>
    </citation>
    <scope>NUCLEOTIDE SEQUENCE</scope>
    <source>
        <strain evidence="15">0</strain>
    </source>
</reference>
<evidence type="ECO:0000259" key="13">
    <source>
        <dbReference type="PROSITE" id="PS50112"/>
    </source>
</evidence>
<dbReference type="InterPro" id="IPR013767">
    <property type="entry name" value="PAS_fold"/>
</dbReference>
<feature type="domain" description="PAC" evidence="14">
    <location>
        <begin position="249"/>
        <end position="305"/>
    </location>
</feature>
<dbReference type="Gene3D" id="1.10.287.130">
    <property type="match status" value="1"/>
</dbReference>
<dbReference type="InterPro" id="IPR036097">
    <property type="entry name" value="HisK_dim/P_sf"/>
</dbReference>
<gene>
    <name evidence="15" type="ORF">GGP71_000092</name>
</gene>
<dbReference type="InterPro" id="IPR013656">
    <property type="entry name" value="PAS_4"/>
</dbReference>
<keyword evidence="3 9" id="KW-0597">Phosphoprotein</keyword>
<dbReference type="PROSITE" id="PS50109">
    <property type="entry name" value="HIS_KIN"/>
    <property type="match status" value="1"/>
</dbReference>
<feature type="modified residue" description="4-aspartylphosphate" evidence="9">
    <location>
        <position position="869"/>
    </location>
</feature>
<dbReference type="InterPro" id="IPR011006">
    <property type="entry name" value="CheY-like_superfamily"/>
</dbReference>
<dbReference type="GO" id="GO:0006355">
    <property type="term" value="P:regulation of DNA-templated transcription"/>
    <property type="evidence" value="ECO:0007669"/>
    <property type="project" value="InterPro"/>
</dbReference>
<sequence>MPPDSPSDVEQCSTGPLVERPGALKEFVEATPAPVAMLDDDWRIVTHSRAWLEVFQNEGDETRNPIALDRIESTGQALSAREALPAPTDQRTFFEVFADPDDEWRTAFLRSLEEKGSRRGYGQRLSQPDGPTYQVDWEVRPWQTKNGSERGVLLSVIDRTEERHAKGLRRQVDHRFDKLVGTISEGVLLMDDTGVFRDGNEAAQNILGRPLDEIIGSRFDDDIWNGLREDGSPLPNVEFPFWRAYIEREPVQEEVMGVYPPDAPPRWIRVNAQPLFRSGQEAPYAVLVSFDDITDERLKEEALQTSRDLLSSVLTSSLDGIIVFSAIRSAGDTIADFECVLVNPQAEKLFESTAEDIVGMRLREDMPRQEEKGLFDAYREVVETGEPAEMEVHYDTDGQDVWFQVMAVKVENGVAVTYRDITDRKEAERQIREQAQLLDKARDAILAHDLDGRIVYWNKSAERLTGWSKEEVLGAQAHDCLYAPNEEGTLQQCHETMMAEGEWTGELHMRTKDDEERIVESRWSLVRDSTGEPKHVLVINTDITERKRLESQFLRSQRMESLGRLVGGIAHDLGNLLVPITLGVKVLKRRVDDTDDKVDQTLSMIQKSAERGSDMVEQVLAFARGVEGERVALQPELIVEEVEEMTTETFPEDVEVHIRTDADLRPVVGDATQIQQVLMNLCVNARDAMPDGGTLTVEARNVDFTEREARRNIEAEPGGYVCIEVRDTGTGMPDDVADKIFEPFFTTKEEGEGTGLGLSTAYSIIQSHDGFMDVESEEGVGTTFWIYLPAADEEATVEAQSPTNGEAEHERPSFDGEGTQVLVVDDEEFVLESAQQTLEAVGYEVRTALDAAAALRVMEKEAIDLVITDLRMPEMSGLDLIRRLQERHPDLPIVAASGVADGRTEEALDAGAQTFLAKPFTAEKLEAALQEALHATEEAAA</sequence>
<comment type="catalytic activity">
    <reaction evidence="1">
        <text>ATP + protein L-histidine = ADP + protein N-phospho-L-histidine.</text>
        <dbReference type="EC" id="2.7.13.3"/>
    </reaction>
</comment>
<dbReference type="Pfam" id="PF13188">
    <property type="entry name" value="PAS_8"/>
    <property type="match status" value="1"/>
</dbReference>
<organism evidence="15 16">
    <name type="scientific">Salinibacter ruber</name>
    <dbReference type="NCBI Taxonomy" id="146919"/>
    <lineage>
        <taxon>Bacteria</taxon>
        <taxon>Pseudomonadati</taxon>
        <taxon>Rhodothermota</taxon>
        <taxon>Rhodothermia</taxon>
        <taxon>Rhodothermales</taxon>
        <taxon>Salinibacteraceae</taxon>
        <taxon>Salinibacter</taxon>
    </lineage>
</organism>
<evidence type="ECO:0000313" key="16">
    <source>
        <dbReference type="Proteomes" id="UP001155027"/>
    </source>
</evidence>
<dbReference type="AlphaFoldDB" id="A0A9X2PYD9"/>
<dbReference type="SMART" id="SM00448">
    <property type="entry name" value="REC"/>
    <property type="match status" value="1"/>
</dbReference>
<dbReference type="PRINTS" id="PR00344">
    <property type="entry name" value="BCTRLSENSOR"/>
</dbReference>
<dbReference type="PROSITE" id="PS50112">
    <property type="entry name" value="PAS"/>
    <property type="match status" value="2"/>
</dbReference>
<evidence type="ECO:0000256" key="6">
    <source>
        <dbReference type="ARBA" id="ARBA00022777"/>
    </source>
</evidence>
<feature type="domain" description="PAC" evidence="14">
    <location>
        <begin position="386"/>
        <end position="433"/>
    </location>
</feature>
<dbReference type="EMBL" id="JANUAU010000001">
    <property type="protein sequence ID" value="MCS3676196.1"/>
    <property type="molecule type" value="Genomic_DNA"/>
</dbReference>
<evidence type="ECO:0000256" key="1">
    <source>
        <dbReference type="ARBA" id="ARBA00000085"/>
    </source>
</evidence>
<dbReference type="InterPro" id="IPR036890">
    <property type="entry name" value="HATPase_C_sf"/>
</dbReference>
<dbReference type="Proteomes" id="UP001155027">
    <property type="component" value="Unassembled WGS sequence"/>
</dbReference>
<feature type="region of interest" description="Disordered" evidence="10">
    <location>
        <begin position="1"/>
        <end position="20"/>
    </location>
</feature>
<evidence type="ECO:0000313" key="15">
    <source>
        <dbReference type="EMBL" id="MCS3676196.1"/>
    </source>
</evidence>
<dbReference type="Gene3D" id="3.40.50.2300">
    <property type="match status" value="1"/>
</dbReference>
<dbReference type="InterPro" id="IPR001610">
    <property type="entry name" value="PAC"/>
</dbReference>
<protein>
    <recommendedName>
        <fullName evidence="2">histidine kinase</fullName>
        <ecNumber evidence="2">2.7.13.3</ecNumber>
    </recommendedName>
</protein>
<accession>A0A9X2PYD9</accession>
<dbReference type="InterPro" id="IPR035965">
    <property type="entry name" value="PAS-like_dom_sf"/>
</dbReference>
<dbReference type="InterPro" id="IPR001789">
    <property type="entry name" value="Sig_transdc_resp-reg_receiver"/>
</dbReference>
<dbReference type="InterPro" id="IPR004358">
    <property type="entry name" value="Sig_transdc_His_kin-like_C"/>
</dbReference>
<dbReference type="Pfam" id="PF00989">
    <property type="entry name" value="PAS"/>
    <property type="match status" value="1"/>
</dbReference>
<dbReference type="GO" id="GO:0000155">
    <property type="term" value="F:phosphorelay sensor kinase activity"/>
    <property type="evidence" value="ECO:0007669"/>
    <property type="project" value="InterPro"/>
</dbReference>
<keyword evidence="7" id="KW-0067">ATP-binding</keyword>
<proteinExistence type="predicted"/>
<dbReference type="RefSeq" id="WP_259079065.1">
    <property type="nucleotide sequence ID" value="NZ_JANUAU010000001.1"/>
</dbReference>
<evidence type="ECO:0000256" key="7">
    <source>
        <dbReference type="ARBA" id="ARBA00022840"/>
    </source>
</evidence>
<keyword evidence="5" id="KW-0547">Nucleotide-binding</keyword>
<dbReference type="InterPro" id="IPR000700">
    <property type="entry name" value="PAS-assoc_C"/>
</dbReference>
<dbReference type="SUPFAM" id="SSF52172">
    <property type="entry name" value="CheY-like"/>
    <property type="match status" value="1"/>
</dbReference>
<dbReference type="SUPFAM" id="SSF47384">
    <property type="entry name" value="Homodimeric domain of signal transducing histidine kinase"/>
    <property type="match status" value="1"/>
</dbReference>
<evidence type="ECO:0000256" key="2">
    <source>
        <dbReference type="ARBA" id="ARBA00012438"/>
    </source>
</evidence>
<dbReference type="CDD" id="cd00082">
    <property type="entry name" value="HisKA"/>
    <property type="match status" value="1"/>
</dbReference>
<dbReference type="Gene3D" id="3.30.565.10">
    <property type="entry name" value="Histidine kinase-like ATPase, C-terminal domain"/>
    <property type="match status" value="1"/>
</dbReference>
<evidence type="ECO:0000259" key="11">
    <source>
        <dbReference type="PROSITE" id="PS50109"/>
    </source>
</evidence>
<name>A0A9X2PYD9_9BACT</name>
<dbReference type="InterPro" id="IPR000014">
    <property type="entry name" value="PAS"/>
</dbReference>
<dbReference type="Gene3D" id="3.30.450.20">
    <property type="entry name" value="PAS domain"/>
    <property type="match status" value="4"/>
</dbReference>
<dbReference type="Pfam" id="PF00512">
    <property type="entry name" value="HisKA"/>
    <property type="match status" value="1"/>
</dbReference>
<dbReference type="EC" id="2.7.13.3" evidence="2"/>
<dbReference type="SMART" id="SM00388">
    <property type="entry name" value="HisKA"/>
    <property type="match status" value="1"/>
</dbReference>
<keyword evidence="4" id="KW-0808">Transferase</keyword>
<evidence type="ECO:0000259" key="14">
    <source>
        <dbReference type="PROSITE" id="PS50113"/>
    </source>
</evidence>
<dbReference type="SMART" id="SM00091">
    <property type="entry name" value="PAS"/>
    <property type="match status" value="4"/>
</dbReference>
<dbReference type="NCBIfam" id="TIGR00229">
    <property type="entry name" value="sensory_box"/>
    <property type="match status" value="2"/>
</dbReference>
<dbReference type="SUPFAM" id="SSF55874">
    <property type="entry name" value="ATPase domain of HSP90 chaperone/DNA topoisomerase II/histidine kinase"/>
    <property type="match status" value="1"/>
</dbReference>
<dbReference type="CDD" id="cd00130">
    <property type="entry name" value="PAS"/>
    <property type="match status" value="3"/>
</dbReference>
<dbReference type="SMART" id="SM00086">
    <property type="entry name" value="PAC"/>
    <property type="match status" value="3"/>
</dbReference>
<evidence type="ECO:0000256" key="3">
    <source>
        <dbReference type="ARBA" id="ARBA00022553"/>
    </source>
</evidence>
<dbReference type="InterPro" id="IPR005467">
    <property type="entry name" value="His_kinase_dom"/>
</dbReference>
<feature type="domain" description="PAS" evidence="13">
    <location>
        <begin position="430"/>
        <end position="501"/>
    </location>
</feature>
<dbReference type="Pfam" id="PF08448">
    <property type="entry name" value="PAS_4"/>
    <property type="match status" value="2"/>
</dbReference>
<dbReference type="InterPro" id="IPR003594">
    <property type="entry name" value="HATPase_dom"/>
</dbReference>
<feature type="domain" description="Histidine kinase" evidence="11">
    <location>
        <begin position="568"/>
        <end position="792"/>
    </location>
</feature>
<feature type="region of interest" description="Disordered" evidence="10">
    <location>
        <begin position="795"/>
        <end position="816"/>
    </location>
</feature>
<evidence type="ECO:0000256" key="5">
    <source>
        <dbReference type="ARBA" id="ARBA00022741"/>
    </source>
</evidence>
<dbReference type="Pfam" id="PF02518">
    <property type="entry name" value="HATPase_c"/>
    <property type="match status" value="1"/>
</dbReference>
<dbReference type="GO" id="GO:0005524">
    <property type="term" value="F:ATP binding"/>
    <property type="evidence" value="ECO:0007669"/>
    <property type="project" value="UniProtKB-KW"/>
</dbReference>
<dbReference type="InterPro" id="IPR003661">
    <property type="entry name" value="HisK_dim/P_dom"/>
</dbReference>
<evidence type="ECO:0000259" key="12">
    <source>
        <dbReference type="PROSITE" id="PS50110"/>
    </source>
</evidence>
<keyword evidence="8" id="KW-0902">Two-component regulatory system</keyword>
<dbReference type="SUPFAM" id="SSF55785">
    <property type="entry name" value="PYP-like sensor domain (PAS domain)"/>
    <property type="match status" value="4"/>
</dbReference>
<dbReference type="SMART" id="SM00387">
    <property type="entry name" value="HATPase_c"/>
    <property type="match status" value="1"/>
</dbReference>
<evidence type="ECO:0000256" key="10">
    <source>
        <dbReference type="SAM" id="MobiDB-lite"/>
    </source>
</evidence>
<feature type="domain" description="PAS" evidence="13">
    <location>
        <begin position="172"/>
        <end position="216"/>
    </location>
</feature>